<protein>
    <submittedName>
        <fullName evidence="2">GNAT family N-acetyltransferase</fullName>
    </submittedName>
</protein>
<dbReference type="InterPro" id="IPR016181">
    <property type="entry name" value="Acyl_CoA_acyltransferase"/>
</dbReference>
<keyword evidence="3" id="KW-1185">Reference proteome</keyword>
<accession>A0ABY6ZB23</accession>
<dbReference type="Proteomes" id="UP001164761">
    <property type="component" value="Chromosome"/>
</dbReference>
<dbReference type="PANTHER" id="PTHR43792">
    <property type="entry name" value="GNAT FAMILY, PUTATIVE (AFU_ORTHOLOGUE AFUA_3G00765)-RELATED-RELATED"/>
    <property type="match status" value="1"/>
</dbReference>
<dbReference type="PROSITE" id="PS51186">
    <property type="entry name" value="GNAT"/>
    <property type="match status" value="1"/>
</dbReference>
<dbReference type="Gene3D" id="3.40.630.30">
    <property type="match status" value="1"/>
</dbReference>
<sequence length="168" mass="19129">MDTIVITTERLNLRKMTTDDVQNLMGIFSDPEAMRYYPSTMNEEETLGWINRTLSNYEKLGVGFWIVEDKSTGQFLGQCGIIPQACDGVSVMEIAYLFVRQEWGKGYATESAKACKEYGFQSMGLHKMYSFIDVNNTASARVAERNGMHIEETITKWGKEVFVYSVAR</sequence>
<name>A0ABY6ZB23_9BACL</name>
<dbReference type="Pfam" id="PF13302">
    <property type="entry name" value="Acetyltransf_3"/>
    <property type="match status" value="1"/>
</dbReference>
<dbReference type="EMBL" id="CP104067">
    <property type="protein sequence ID" value="WAH40062.1"/>
    <property type="molecule type" value="Genomic_DNA"/>
</dbReference>
<organism evidence="2 3">
    <name type="scientific">Alicyclobacillus fastidiosus</name>
    <dbReference type="NCBI Taxonomy" id="392011"/>
    <lineage>
        <taxon>Bacteria</taxon>
        <taxon>Bacillati</taxon>
        <taxon>Bacillota</taxon>
        <taxon>Bacilli</taxon>
        <taxon>Bacillales</taxon>
        <taxon>Alicyclobacillaceae</taxon>
        <taxon>Alicyclobacillus</taxon>
    </lineage>
</organism>
<proteinExistence type="predicted"/>
<evidence type="ECO:0000259" key="1">
    <source>
        <dbReference type="PROSITE" id="PS51186"/>
    </source>
</evidence>
<evidence type="ECO:0000313" key="3">
    <source>
        <dbReference type="Proteomes" id="UP001164761"/>
    </source>
</evidence>
<reference evidence="2" key="1">
    <citation type="submission" date="2022-08" db="EMBL/GenBank/DDBJ databases">
        <title>Alicyclobacillus fastidiosus DSM 17978, complete genome.</title>
        <authorList>
            <person name="Wang Q."/>
            <person name="Cai R."/>
            <person name="Wang Z."/>
        </authorList>
    </citation>
    <scope>NUCLEOTIDE SEQUENCE</scope>
    <source>
        <strain evidence="2">DSM 17978</strain>
    </source>
</reference>
<dbReference type="SUPFAM" id="SSF55729">
    <property type="entry name" value="Acyl-CoA N-acyltransferases (Nat)"/>
    <property type="match status" value="1"/>
</dbReference>
<gene>
    <name evidence="2" type="ORF">NZD89_16885</name>
</gene>
<dbReference type="RefSeq" id="WP_268003960.1">
    <property type="nucleotide sequence ID" value="NZ_BSUT01000001.1"/>
</dbReference>
<evidence type="ECO:0000313" key="2">
    <source>
        <dbReference type="EMBL" id="WAH40062.1"/>
    </source>
</evidence>
<dbReference type="PANTHER" id="PTHR43792:SF1">
    <property type="entry name" value="N-ACETYLTRANSFERASE DOMAIN-CONTAINING PROTEIN"/>
    <property type="match status" value="1"/>
</dbReference>
<dbReference type="InterPro" id="IPR051531">
    <property type="entry name" value="N-acetyltransferase"/>
</dbReference>
<dbReference type="InterPro" id="IPR000182">
    <property type="entry name" value="GNAT_dom"/>
</dbReference>
<feature type="domain" description="N-acetyltransferase" evidence="1">
    <location>
        <begin position="11"/>
        <end position="168"/>
    </location>
</feature>